<proteinExistence type="predicted"/>
<evidence type="ECO:0000313" key="8">
    <source>
        <dbReference type="Proteomes" id="UP000541249"/>
    </source>
</evidence>
<name>A0A7L4DNZ3_9AVES</name>
<comment type="caution">
    <text evidence="7">The sequence shown here is derived from an EMBL/GenBank/DDBJ whole genome shotgun (WGS) entry which is preliminary data.</text>
</comment>
<dbReference type="AlphaFoldDB" id="A0A7L4DNZ3"/>
<accession>A0A7L4DNZ3</accession>
<dbReference type="PANTHER" id="PTHR12080">
    <property type="entry name" value="SIGNALING LYMPHOCYTIC ACTIVATION MOLECULE"/>
    <property type="match status" value="1"/>
</dbReference>
<evidence type="ECO:0000259" key="6">
    <source>
        <dbReference type="PROSITE" id="PS50835"/>
    </source>
</evidence>
<evidence type="ECO:0000256" key="1">
    <source>
        <dbReference type="ARBA" id="ARBA00004370"/>
    </source>
</evidence>
<evidence type="ECO:0000256" key="3">
    <source>
        <dbReference type="ARBA" id="ARBA00023136"/>
    </source>
</evidence>
<dbReference type="SMART" id="SM00409">
    <property type="entry name" value="IG"/>
    <property type="match status" value="2"/>
</dbReference>
<feature type="transmembrane region" description="Helical" evidence="5">
    <location>
        <begin position="291"/>
        <end position="310"/>
    </location>
</feature>
<sequence length="342" mass="37735">VEVSERRLAAAGSSVLMHAPNIRNVNVTEWEYIRNTTHEFILQYYVDFPAPTIYPAYQGRVVFYQKNGSILLQGVQETDSGIYKATVDLMQDKARTTLLEVIQPVPQPEIQHSSNLAGSVIELVCAVPEGAVVDSVFWKKEGGPLPPEKCYLVPGHASVLRIRGGEKSDCGSYSCNVSNRISWKETTLNLTLTGLTSPLLHGQRLVVTALMFTSVSVISFIVLLCRLRVPTFGTEVWRHLALLTHVLLCISSLLMLATSIIWLQEDGVSPAFILLGLFFFRYQVVKNPTATTVLTVNLLFSTLFLHNIQQLHERGCSEAVDLLPSCVSAAAAISILLVLLLL</sequence>
<dbReference type="InterPro" id="IPR036179">
    <property type="entry name" value="Ig-like_dom_sf"/>
</dbReference>
<dbReference type="EMBL" id="VZZY01020174">
    <property type="protein sequence ID" value="NXW63547.1"/>
    <property type="molecule type" value="Genomic_DNA"/>
</dbReference>
<keyword evidence="8" id="KW-1185">Reference proteome</keyword>
<evidence type="ECO:0000256" key="5">
    <source>
        <dbReference type="SAM" id="Phobius"/>
    </source>
</evidence>
<dbReference type="Pfam" id="PF13927">
    <property type="entry name" value="Ig_3"/>
    <property type="match status" value="1"/>
</dbReference>
<organism evidence="7 8">
    <name type="scientific">Eurystomus gularis</name>
    <dbReference type="NCBI Taxonomy" id="325343"/>
    <lineage>
        <taxon>Eukaryota</taxon>
        <taxon>Metazoa</taxon>
        <taxon>Chordata</taxon>
        <taxon>Craniata</taxon>
        <taxon>Vertebrata</taxon>
        <taxon>Euteleostomi</taxon>
        <taxon>Archelosauria</taxon>
        <taxon>Archosauria</taxon>
        <taxon>Dinosauria</taxon>
        <taxon>Saurischia</taxon>
        <taxon>Theropoda</taxon>
        <taxon>Coelurosauria</taxon>
        <taxon>Aves</taxon>
        <taxon>Neognathae</taxon>
        <taxon>Neoaves</taxon>
        <taxon>Telluraves</taxon>
        <taxon>Coraciimorphae</taxon>
        <taxon>Coraciiformes</taxon>
        <taxon>Coraciidae</taxon>
        <taxon>Eurystomus</taxon>
    </lineage>
</organism>
<dbReference type="Proteomes" id="UP000541249">
    <property type="component" value="Unassembled WGS sequence"/>
</dbReference>
<dbReference type="CDD" id="cd00096">
    <property type="entry name" value="Ig"/>
    <property type="match status" value="1"/>
</dbReference>
<dbReference type="SMART" id="SM00408">
    <property type="entry name" value="IGc2"/>
    <property type="match status" value="1"/>
</dbReference>
<dbReference type="SUPFAM" id="SSF48726">
    <property type="entry name" value="Immunoglobulin"/>
    <property type="match status" value="2"/>
</dbReference>
<gene>
    <name evidence="7" type="primary">Cd48</name>
    <name evidence="7" type="ORF">EURGUL_R00135</name>
</gene>
<feature type="transmembrane region" description="Helical" evidence="5">
    <location>
        <begin position="239"/>
        <end position="262"/>
    </location>
</feature>
<keyword evidence="4" id="KW-0325">Glycoprotein</keyword>
<keyword evidence="5" id="KW-0812">Transmembrane</keyword>
<dbReference type="Gene3D" id="2.60.40.10">
    <property type="entry name" value="Immunoglobulins"/>
    <property type="match status" value="2"/>
</dbReference>
<keyword evidence="5" id="KW-1133">Transmembrane helix</keyword>
<keyword evidence="2" id="KW-0732">Signal</keyword>
<dbReference type="InterPro" id="IPR013783">
    <property type="entry name" value="Ig-like_fold"/>
</dbReference>
<dbReference type="InterPro" id="IPR015631">
    <property type="entry name" value="CD2/SLAM_rcpt"/>
</dbReference>
<dbReference type="OrthoDB" id="6353782at2759"/>
<feature type="transmembrane region" description="Helical" evidence="5">
    <location>
        <begin position="205"/>
        <end position="227"/>
    </location>
</feature>
<dbReference type="PANTHER" id="PTHR12080:SF59">
    <property type="entry name" value="HEPATIC AND GLIAL CELL ADHESION MOLECULE"/>
    <property type="match status" value="1"/>
</dbReference>
<feature type="non-terminal residue" evidence="7">
    <location>
        <position position="342"/>
    </location>
</feature>
<dbReference type="InterPro" id="IPR007110">
    <property type="entry name" value="Ig-like_dom"/>
</dbReference>
<protein>
    <submittedName>
        <fullName evidence="7">CD48 protein</fullName>
    </submittedName>
</protein>
<keyword evidence="3 5" id="KW-0472">Membrane</keyword>
<feature type="transmembrane region" description="Helical" evidence="5">
    <location>
        <begin position="322"/>
        <end position="341"/>
    </location>
</feature>
<evidence type="ECO:0000313" key="7">
    <source>
        <dbReference type="EMBL" id="NXW63547.1"/>
    </source>
</evidence>
<dbReference type="GO" id="GO:0016020">
    <property type="term" value="C:membrane"/>
    <property type="evidence" value="ECO:0007669"/>
    <property type="project" value="UniProtKB-SubCell"/>
</dbReference>
<feature type="transmembrane region" description="Helical" evidence="5">
    <location>
        <begin position="268"/>
        <end position="284"/>
    </location>
</feature>
<comment type="subcellular location">
    <subcellularLocation>
        <location evidence="1">Membrane</location>
    </subcellularLocation>
</comment>
<feature type="non-terminal residue" evidence="7">
    <location>
        <position position="1"/>
    </location>
</feature>
<evidence type="ECO:0000256" key="4">
    <source>
        <dbReference type="ARBA" id="ARBA00023180"/>
    </source>
</evidence>
<dbReference type="InterPro" id="IPR003598">
    <property type="entry name" value="Ig_sub2"/>
</dbReference>
<feature type="domain" description="Ig-like" evidence="6">
    <location>
        <begin position="108"/>
        <end position="191"/>
    </location>
</feature>
<evidence type="ECO:0000256" key="2">
    <source>
        <dbReference type="ARBA" id="ARBA00022729"/>
    </source>
</evidence>
<dbReference type="InterPro" id="IPR003599">
    <property type="entry name" value="Ig_sub"/>
</dbReference>
<dbReference type="GO" id="GO:0005911">
    <property type="term" value="C:cell-cell junction"/>
    <property type="evidence" value="ECO:0007669"/>
    <property type="project" value="TreeGrafter"/>
</dbReference>
<reference evidence="7 8" key="1">
    <citation type="submission" date="2019-09" db="EMBL/GenBank/DDBJ databases">
        <title>Bird 10,000 Genomes (B10K) Project - Family phase.</title>
        <authorList>
            <person name="Zhang G."/>
        </authorList>
    </citation>
    <scope>NUCLEOTIDE SEQUENCE [LARGE SCALE GENOMIC DNA]</scope>
    <source>
        <strain evidence="7">B10K-DU-002-51</strain>
        <tissue evidence="7">Muscle</tissue>
    </source>
</reference>
<dbReference type="PROSITE" id="PS50835">
    <property type="entry name" value="IG_LIKE"/>
    <property type="match status" value="1"/>
</dbReference>